<dbReference type="AlphaFoldDB" id="A0A848P5K3"/>
<evidence type="ECO:0000313" key="2">
    <source>
        <dbReference type="Proteomes" id="UP000575469"/>
    </source>
</evidence>
<name>A0A848P5K3_9RALS</name>
<sequence>MSASTKDREVGKALRSLISDSSARSETARLREIFDDVEATLQSGVRREAVLTTLHDKGFTMTMASFKSALQRIRKERKDG</sequence>
<gene>
    <name evidence="1" type="ORF">HGR00_18505</name>
</gene>
<accession>A0A848P5K3</accession>
<protein>
    <submittedName>
        <fullName evidence="1">Uncharacterized protein</fullName>
    </submittedName>
</protein>
<evidence type="ECO:0000313" key="1">
    <source>
        <dbReference type="EMBL" id="NMV39906.1"/>
    </source>
</evidence>
<dbReference type="RefSeq" id="WP_169340849.1">
    <property type="nucleotide sequence ID" value="NZ_JABBZM010000017.1"/>
</dbReference>
<dbReference type="Proteomes" id="UP000575469">
    <property type="component" value="Unassembled WGS sequence"/>
</dbReference>
<organism evidence="1 2">
    <name type="scientific">Ralstonia insidiosa</name>
    <dbReference type="NCBI Taxonomy" id="190721"/>
    <lineage>
        <taxon>Bacteria</taxon>
        <taxon>Pseudomonadati</taxon>
        <taxon>Pseudomonadota</taxon>
        <taxon>Betaproteobacteria</taxon>
        <taxon>Burkholderiales</taxon>
        <taxon>Burkholderiaceae</taxon>
        <taxon>Ralstonia</taxon>
    </lineage>
</organism>
<proteinExistence type="predicted"/>
<reference evidence="1 2" key="1">
    <citation type="submission" date="2020-04" db="EMBL/GenBank/DDBJ databases">
        <title>Ralstonia insidiosa genome sequencing and assembly.</title>
        <authorList>
            <person name="Martins R.C.R."/>
            <person name="Perdigao-Neto L.V."/>
            <person name="Levin A.S.S."/>
            <person name="Costa S.F."/>
        </authorList>
    </citation>
    <scope>NUCLEOTIDE SEQUENCE [LARGE SCALE GENOMIC DNA]</scope>
    <source>
        <strain evidence="1 2">5047</strain>
    </source>
</reference>
<comment type="caution">
    <text evidence="1">The sequence shown here is derived from an EMBL/GenBank/DDBJ whole genome shotgun (WGS) entry which is preliminary data.</text>
</comment>
<dbReference type="EMBL" id="JABBZM010000017">
    <property type="protein sequence ID" value="NMV39906.1"/>
    <property type="molecule type" value="Genomic_DNA"/>
</dbReference>